<dbReference type="CDD" id="cd01542">
    <property type="entry name" value="PBP1_TreR-like"/>
    <property type="match status" value="1"/>
</dbReference>
<proteinExistence type="predicted"/>
<dbReference type="PANTHER" id="PTHR30146:SF154">
    <property type="entry name" value="TRANSCRIPTION REGULATOR, MEMBER OF GALR FAMILY"/>
    <property type="match status" value="1"/>
</dbReference>
<feature type="domain" description="HTH lacI-type" evidence="1">
    <location>
        <begin position="4"/>
        <end position="57"/>
    </location>
</feature>
<dbReference type="Pfam" id="PF00356">
    <property type="entry name" value="LacI"/>
    <property type="match status" value="1"/>
</dbReference>
<name>A0AAW4MWU2_9FIRM</name>
<dbReference type="PROSITE" id="PS50943">
    <property type="entry name" value="HTH_CROC1"/>
    <property type="match status" value="1"/>
</dbReference>
<dbReference type="Proteomes" id="UP001196408">
    <property type="component" value="Unassembled WGS sequence"/>
</dbReference>
<evidence type="ECO:0000313" key="3">
    <source>
        <dbReference type="EMBL" id="MBV3383155.1"/>
    </source>
</evidence>
<evidence type="ECO:0000313" key="4">
    <source>
        <dbReference type="EMBL" id="MBV3393146.1"/>
    </source>
</evidence>
<dbReference type="SMART" id="SM00354">
    <property type="entry name" value="HTH_LACI"/>
    <property type="match status" value="1"/>
</dbReference>
<dbReference type="PROSITE" id="PS50932">
    <property type="entry name" value="HTH_LACI_2"/>
    <property type="match status" value="1"/>
</dbReference>
<dbReference type="Proteomes" id="UP001197492">
    <property type="component" value="Unassembled WGS sequence"/>
</dbReference>
<protein>
    <submittedName>
        <fullName evidence="3">LacI family DNA-binding transcriptional regulator</fullName>
    </submittedName>
</protein>
<keyword evidence="3" id="KW-0238">DNA-binding</keyword>
<dbReference type="InterPro" id="IPR001761">
    <property type="entry name" value="Peripla_BP/Lac1_sug-bd_dom"/>
</dbReference>
<gene>
    <name evidence="3" type="ORF">KSV97_07980</name>
    <name evidence="4" type="ORF">KSW06_07750</name>
</gene>
<dbReference type="RefSeq" id="WP_217747921.1">
    <property type="nucleotide sequence ID" value="NZ_JAHOEB010000050.1"/>
</dbReference>
<evidence type="ECO:0000259" key="1">
    <source>
        <dbReference type="PROSITE" id="PS50932"/>
    </source>
</evidence>
<evidence type="ECO:0000259" key="2">
    <source>
        <dbReference type="PROSITE" id="PS50943"/>
    </source>
</evidence>
<comment type="caution">
    <text evidence="3">The sequence shown here is derived from an EMBL/GenBank/DDBJ whole genome shotgun (WGS) entry which is preliminary data.</text>
</comment>
<feature type="domain" description="HTH cro/C1-type" evidence="2">
    <location>
        <begin position="2"/>
        <end position="51"/>
    </location>
</feature>
<dbReference type="GO" id="GO:0000976">
    <property type="term" value="F:transcription cis-regulatory region binding"/>
    <property type="evidence" value="ECO:0007669"/>
    <property type="project" value="TreeGrafter"/>
</dbReference>
<dbReference type="InterPro" id="IPR000843">
    <property type="entry name" value="HTH_LacI"/>
</dbReference>
<dbReference type="CDD" id="cd01392">
    <property type="entry name" value="HTH_LacI"/>
    <property type="match status" value="1"/>
</dbReference>
<dbReference type="GO" id="GO:0003700">
    <property type="term" value="F:DNA-binding transcription factor activity"/>
    <property type="evidence" value="ECO:0007669"/>
    <property type="project" value="TreeGrafter"/>
</dbReference>
<organism evidence="3 5">
    <name type="scientific">Catenibacterium mitsuokai</name>
    <dbReference type="NCBI Taxonomy" id="100886"/>
    <lineage>
        <taxon>Bacteria</taxon>
        <taxon>Bacillati</taxon>
        <taxon>Bacillota</taxon>
        <taxon>Erysipelotrichia</taxon>
        <taxon>Erysipelotrichales</taxon>
        <taxon>Coprobacillaceae</taxon>
        <taxon>Catenibacterium</taxon>
    </lineage>
</organism>
<reference evidence="3 6" key="1">
    <citation type="submission" date="2021-06" db="EMBL/GenBank/DDBJ databases">
        <title>Collection of gut derived symbiotic bacterial strains cultured from healthy donors.</title>
        <authorList>
            <person name="Lin H."/>
            <person name="Littmann E."/>
            <person name="Pamer E.G."/>
        </authorList>
    </citation>
    <scope>NUCLEOTIDE SEQUENCE</scope>
    <source>
        <strain evidence="4 6">MSK.21.70</strain>
        <strain evidence="3">MSK.21.82</strain>
    </source>
</reference>
<evidence type="ECO:0000313" key="5">
    <source>
        <dbReference type="Proteomes" id="UP001196408"/>
    </source>
</evidence>
<evidence type="ECO:0000313" key="6">
    <source>
        <dbReference type="Proteomes" id="UP001197492"/>
    </source>
</evidence>
<sequence>MKKMTMADIAKVAGVSKTTVSRYFNGGYVKEETRQKIEKIVKEYDYEPNVLAANLKANKTHTVGIVCPTLTSYASSRMMMNIDQFLKKHHYTTIIINTNHDELDEIKSITKLIQLRVDGIILLATSITMAHRDIASKSSVPIVFMAQAYDGGVSVINNDYEAGYKIGEYIYSNGHKNVVYAGVSRKDVAVGVIRRQGVYDGLQDVHPHFLETDFSAEKTMDKLNDYLKNHICPTAIICATDTIAMGCMKVLKDHGLRIPEDVSVTGFGGYWTSTVMSPALTTIKFHYAHAGQMAGQIILDMIEEKEVERATLIDFTFIEGESVRSI</sequence>
<dbReference type="PANTHER" id="PTHR30146">
    <property type="entry name" value="LACI-RELATED TRANSCRIPTIONAL REPRESSOR"/>
    <property type="match status" value="1"/>
</dbReference>
<dbReference type="EMBL" id="JAHOEF010000052">
    <property type="protein sequence ID" value="MBV3383155.1"/>
    <property type="molecule type" value="Genomic_DNA"/>
</dbReference>
<dbReference type="Pfam" id="PF00532">
    <property type="entry name" value="Peripla_BP_1"/>
    <property type="match status" value="1"/>
</dbReference>
<keyword evidence="6" id="KW-1185">Reference proteome</keyword>
<dbReference type="EMBL" id="JAHOEL010000049">
    <property type="protein sequence ID" value="MBV3393146.1"/>
    <property type="molecule type" value="Genomic_DNA"/>
</dbReference>
<dbReference type="AlphaFoldDB" id="A0AAW4MWU2"/>
<accession>A0AAW4MWU2</accession>
<dbReference type="InterPro" id="IPR001387">
    <property type="entry name" value="Cro/C1-type_HTH"/>
</dbReference>